<feature type="transmembrane region" description="Helical" evidence="1">
    <location>
        <begin position="12"/>
        <end position="34"/>
    </location>
</feature>
<dbReference type="AlphaFoldDB" id="A0A921IN07"/>
<organism evidence="2 3">
    <name type="scientific">Subdoligranulum variabile</name>
    <dbReference type="NCBI Taxonomy" id="214851"/>
    <lineage>
        <taxon>Bacteria</taxon>
        <taxon>Bacillati</taxon>
        <taxon>Bacillota</taxon>
        <taxon>Clostridia</taxon>
        <taxon>Eubacteriales</taxon>
        <taxon>Oscillospiraceae</taxon>
        <taxon>Subdoligranulum</taxon>
    </lineage>
</organism>
<reference evidence="2" key="2">
    <citation type="submission" date="2021-09" db="EMBL/GenBank/DDBJ databases">
        <authorList>
            <person name="Gilroy R."/>
        </authorList>
    </citation>
    <scope>NUCLEOTIDE SEQUENCE</scope>
    <source>
        <strain evidence="2">ChiBcec21-2208</strain>
    </source>
</reference>
<dbReference type="InterPro" id="IPR038750">
    <property type="entry name" value="YczE/YyaS-like"/>
</dbReference>
<evidence type="ECO:0000313" key="2">
    <source>
        <dbReference type="EMBL" id="HJG29598.1"/>
    </source>
</evidence>
<accession>A0A921IN07</accession>
<dbReference type="Pfam" id="PF19700">
    <property type="entry name" value="DUF6198"/>
    <property type="match status" value="1"/>
</dbReference>
<sequence>MQQTKEQTFARWGFYLLGMVLLALGLTLNTKTGLGASAIVSVPFTVSQTTGWDFGNLTLVVYCLFVAAQFVIRGKKRRWTDLLQIPLSIVFTRFLNIFGAVIPYKSGNLPADLALLVAAILLTGVGAAMTVDMQLIPNPGDGIVSAISQVSGRELGFCKNCFDLGCVSLSLIIGFCFGNPLAGVGLGTFISMVGVGRAIAGFNALCKTKLVQASGLA</sequence>
<keyword evidence="1" id="KW-0472">Membrane</keyword>
<name>A0A921IN07_9FIRM</name>
<gene>
    <name evidence="2" type="ORF">K8V20_13260</name>
</gene>
<dbReference type="Proteomes" id="UP000782880">
    <property type="component" value="Unassembled WGS sequence"/>
</dbReference>
<feature type="transmembrane region" description="Helical" evidence="1">
    <location>
        <begin position="113"/>
        <end position="131"/>
    </location>
</feature>
<dbReference type="PANTHER" id="PTHR40078:SF1">
    <property type="entry name" value="INTEGRAL MEMBRANE PROTEIN"/>
    <property type="match status" value="1"/>
</dbReference>
<feature type="transmembrane region" description="Helical" evidence="1">
    <location>
        <begin position="54"/>
        <end position="72"/>
    </location>
</feature>
<dbReference type="EMBL" id="DYVE01000338">
    <property type="protein sequence ID" value="HJG29598.1"/>
    <property type="molecule type" value="Genomic_DNA"/>
</dbReference>
<proteinExistence type="predicted"/>
<keyword evidence="1" id="KW-0812">Transmembrane</keyword>
<keyword evidence="1" id="KW-1133">Transmembrane helix</keyword>
<evidence type="ECO:0000256" key="1">
    <source>
        <dbReference type="SAM" id="Phobius"/>
    </source>
</evidence>
<comment type="caution">
    <text evidence="2">The sequence shown here is derived from an EMBL/GenBank/DDBJ whole genome shotgun (WGS) entry which is preliminary data.</text>
</comment>
<protein>
    <submittedName>
        <fullName evidence="2">DUF6198 family protein</fullName>
    </submittedName>
</protein>
<reference evidence="2" key="1">
    <citation type="journal article" date="2021" name="PeerJ">
        <title>Extensive microbial diversity within the chicken gut microbiome revealed by metagenomics and culture.</title>
        <authorList>
            <person name="Gilroy R."/>
            <person name="Ravi A."/>
            <person name="Getino M."/>
            <person name="Pursley I."/>
            <person name="Horton D.L."/>
            <person name="Alikhan N.F."/>
            <person name="Baker D."/>
            <person name="Gharbi K."/>
            <person name="Hall N."/>
            <person name="Watson M."/>
            <person name="Adriaenssens E.M."/>
            <person name="Foster-Nyarko E."/>
            <person name="Jarju S."/>
            <person name="Secka A."/>
            <person name="Antonio M."/>
            <person name="Oren A."/>
            <person name="Chaudhuri R.R."/>
            <person name="La Ragione R."/>
            <person name="Hildebrand F."/>
            <person name="Pallen M.J."/>
        </authorList>
    </citation>
    <scope>NUCLEOTIDE SEQUENCE</scope>
    <source>
        <strain evidence="2">ChiBcec21-2208</strain>
    </source>
</reference>
<dbReference type="PANTHER" id="PTHR40078">
    <property type="entry name" value="INTEGRAL MEMBRANE PROTEIN-RELATED"/>
    <property type="match status" value="1"/>
</dbReference>
<evidence type="ECO:0000313" key="3">
    <source>
        <dbReference type="Proteomes" id="UP000782880"/>
    </source>
</evidence>